<evidence type="ECO:0000256" key="1">
    <source>
        <dbReference type="SAM" id="MobiDB-lite"/>
    </source>
</evidence>
<organism evidence="3 4">
    <name type="scientific">Auricularia subglabra (strain TFB-10046 / SS5)</name>
    <name type="common">White-rot fungus</name>
    <name type="synonym">Auricularia delicata (strain TFB10046)</name>
    <dbReference type="NCBI Taxonomy" id="717982"/>
    <lineage>
        <taxon>Eukaryota</taxon>
        <taxon>Fungi</taxon>
        <taxon>Dikarya</taxon>
        <taxon>Basidiomycota</taxon>
        <taxon>Agaricomycotina</taxon>
        <taxon>Agaricomycetes</taxon>
        <taxon>Auriculariales</taxon>
        <taxon>Auriculariaceae</taxon>
        <taxon>Auricularia</taxon>
    </lineage>
</organism>
<evidence type="ECO:0000313" key="4">
    <source>
        <dbReference type="Proteomes" id="UP000006514"/>
    </source>
</evidence>
<evidence type="ECO:0000313" key="3">
    <source>
        <dbReference type="EMBL" id="EJD37611.1"/>
    </source>
</evidence>
<protein>
    <recommendedName>
        <fullName evidence="2">Peptidase A1 domain-containing protein</fullName>
    </recommendedName>
</protein>
<dbReference type="Gene3D" id="2.40.70.10">
    <property type="entry name" value="Acid Proteases"/>
    <property type="match status" value="1"/>
</dbReference>
<keyword evidence="4" id="KW-1185">Reference proteome</keyword>
<name>J0WUJ2_AURST</name>
<feature type="domain" description="Peptidase A1" evidence="2">
    <location>
        <begin position="236"/>
        <end position="458"/>
    </location>
</feature>
<dbReference type="AlphaFoldDB" id="J0WUJ2"/>
<sequence>MATGGVFTDVKPLAETSRGPTPIRAVMEDPEADDLSFWDAPRKSERGRRGRPDKLGNAQRTINMVPVHQTAEFKSRSHTYVGYAIVVHLLAPSNLEEHERDLEKWDGTYVRCEDLNQDPLEFQLLLDLGAPMDSWVFCELSWDTITPLKGSRDIPWSDFHEHRYANKNKIPLPPDSHVRDRQNMARFAYGSDEFTSKIAIAQTVVKIRYHDRDHHPVDLPEFPIGVALGFTPTDIERDEDGVLSLARQSNSKSTFEPQTSIAGPRWTSKTFTGMLKEKNIISKNTFTLYIDHPIFVPQAKSVVIFGPVYDPGLPSIVADEERWTSVPVLYGSGQWELHLKMIKFWPAKGRYKEIPVGVDVTLDNGSSQTYLSKTIVDDLTEKLDIQNNVAPSLAREDELVLVFSQGESEIAIHGQARRFFTSPYLKSSGERAFPFAPTFKKRYILGLNFFMTFITTFQDADDPMARILVHPHDFV</sequence>
<dbReference type="InterPro" id="IPR021109">
    <property type="entry name" value="Peptidase_aspartic_dom_sf"/>
</dbReference>
<dbReference type="Proteomes" id="UP000006514">
    <property type="component" value="Unassembled WGS sequence"/>
</dbReference>
<feature type="region of interest" description="Disordered" evidence="1">
    <location>
        <begin position="1"/>
        <end position="32"/>
    </location>
</feature>
<dbReference type="KEGG" id="adl:AURDEDRAFT_116720"/>
<accession>J0WUJ2</accession>
<dbReference type="InterPro" id="IPR033121">
    <property type="entry name" value="PEPTIDASE_A1"/>
</dbReference>
<gene>
    <name evidence="3" type="ORF">AURDEDRAFT_116720</name>
</gene>
<dbReference type="SUPFAM" id="SSF50630">
    <property type="entry name" value="Acid proteases"/>
    <property type="match status" value="1"/>
</dbReference>
<dbReference type="Pfam" id="PF00026">
    <property type="entry name" value="Asp"/>
    <property type="match status" value="1"/>
</dbReference>
<proteinExistence type="predicted"/>
<dbReference type="EMBL" id="JH687837">
    <property type="protein sequence ID" value="EJD37611.1"/>
    <property type="molecule type" value="Genomic_DNA"/>
</dbReference>
<evidence type="ECO:0000259" key="2">
    <source>
        <dbReference type="Pfam" id="PF00026"/>
    </source>
</evidence>
<reference evidence="4" key="1">
    <citation type="journal article" date="2012" name="Science">
        <title>The Paleozoic origin of enzymatic lignin decomposition reconstructed from 31 fungal genomes.</title>
        <authorList>
            <person name="Floudas D."/>
            <person name="Binder M."/>
            <person name="Riley R."/>
            <person name="Barry K."/>
            <person name="Blanchette R.A."/>
            <person name="Henrissat B."/>
            <person name="Martinez A.T."/>
            <person name="Otillar R."/>
            <person name="Spatafora J.W."/>
            <person name="Yadav J.S."/>
            <person name="Aerts A."/>
            <person name="Benoit I."/>
            <person name="Boyd A."/>
            <person name="Carlson A."/>
            <person name="Copeland A."/>
            <person name="Coutinho P.M."/>
            <person name="de Vries R.P."/>
            <person name="Ferreira P."/>
            <person name="Findley K."/>
            <person name="Foster B."/>
            <person name="Gaskell J."/>
            <person name="Glotzer D."/>
            <person name="Gorecki P."/>
            <person name="Heitman J."/>
            <person name="Hesse C."/>
            <person name="Hori C."/>
            <person name="Igarashi K."/>
            <person name="Jurgens J.A."/>
            <person name="Kallen N."/>
            <person name="Kersten P."/>
            <person name="Kohler A."/>
            <person name="Kuees U."/>
            <person name="Kumar T.K.A."/>
            <person name="Kuo A."/>
            <person name="LaButti K."/>
            <person name="Larrondo L.F."/>
            <person name="Lindquist E."/>
            <person name="Ling A."/>
            <person name="Lombard V."/>
            <person name="Lucas S."/>
            <person name="Lundell T."/>
            <person name="Martin R."/>
            <person name="McLaughlin D.J."/>
            <person name="Morgenstern I."/>
            <person name="Morin E."/>
            <person name="Murat C."/>
            <person name="Nagy L.G."/>
            <person name="Nolan M."/>
            <person name="Ohm R.A."/>
            <person name="Patyshakuliyeva A."/>
            <person name="Rokas A."/>
            <person name="Ruiz-Duenas F.J."/>
            <person name="Sabat G."/>
            <person name="Salamov A."/>
            <person name="Samejima M."/>
            <person name="Schmutz J."/>
            <person name="Slot J.C."/>
            <person name="St John F."/>
            <person name="Stenlid J."/>
            <person name="Sun H."/>
            <person name="Sun S."/>
            <person name="Syed K."/>
            <person name="Tsang A."/>
            <person name="Wiebenga A."/>
            <person name="Young D."/>
            <person name="Pisabarro A."/>
            <person name="Eastwood D.C."/>
            <person name="Martin F."/>
            <person name="Cullen D."/>
            <person name="Grigoriev I.V."/>
            <person name="Hibbett D.S."/>
        </authorList>
    </citation>
    <scope>NUCLEOTIDE SEQUENCE [LARGE SCALE GENOMIC DNA]</scope>
    <source>
        <strain evidence="4">TFB10046</strain>
    </source>
</reference>
<dbReference type="InParanoid" id="J0WUJ2"/>